<dbReference type="InterPro" id="IPR058240">
    <property type="entry name" value="rSAM_sf"/>
</dbReference>
<name>A0A6H1WQF9_9BACT</name>
<dbReference type="InterPro" id="IPR013785">
    <property type="entry name" value="Aldolase_TIM"/>
</dbReference>
<keyword evidence="6" id="KW-0808">Transferase</keyword>
<sequence length="361" mass="41195">MRSETIKRAGLAEIYEKIEAGERLSREDGLKLFQTRDLLALGWLARRVRERLHGRRVYYVLNRHLNYTNICENRCRFCAYWRPPGDPEGYVISPEEAVRRLSEGPPPREIHIVGGVHPELPYTYYLELLSAVHEAFPQAALKAFTCVEIDHLSRISGKSVEEVLQDLKAAGLSCLPGGGAEVFSERVRERLFPRKISAERWLEIAKTAHRLGLPTNATMLYGHLETLEERVDHLLRLREVQDETGGFLCFVPLPFLPEKTPLREEIKPTTGFEDLRTLAVARLLLDNIPHLKAYWVFLGVKLAQLALHFGADDLHGTVVEERISEASGGREAEALSREELERLIREAGFEPVERDAFYRPV</sequence>
<dbReference type="CDD" id="cd01335">
    <property type="entry name" value="Radical_SAM"/>
    <property type="match status" value="1"/>
</dbReference>
<dbReference type="GO" id="GO:0044689">
    <property type="term" value="F:7,8-didemethyl-8-hydroxy-5-deazariboflavin synthase activity"/>
    <property type="evidence" value="ECO:0007669"/>
    <property type="project" value="TreeGrafter"/>
</dbReference>
<keyword evidence="3 6" id="KW-0479">Metal-binding</keyword>
<feature type="binding site" evidence="6 7">
    <location>
        <position position="78"/>
    </location>
    <ligand>
        <name>[4Fe-4S] cluster</name>
        <dbReference type="ChEBI" id="CHEBI:49883"/>
        <note>4Fe-4S-S-AdoMet</note>
    </ligand>
</feature>
<dbReference type="SFLD" id="SFLDG01064">
    <property type="entry name" value="F420__menaquinone_cofactor_bio"/>
    <property type="match status" value="1"/>
</dbReference>
<evidence type="ECO:0000256" key="3">
    <source>
        <dbReference type="ARBA" id="ARBA00022723"/>
    </source>
</evidence>
<dbReference type="NCBIfam" id="TIGR03700">
    <property type="entry name" value="mena_SCO4494"/>
    <property type="match status" value="1"/>
</dbReference>
<dbReference type="InterPro" id="IPR034405">
    <property type="entry name" value="F420"/>
</dbReference>
<dbReference type="SFLD" id="SFLDF00342">
    <property type="entry name" value="cyclic_dehypoxanthine_futalosi"/>
    <property type="match status" value="1"/>
</dbReference>
<keyword evidence="1 6" id="KW-0004">4Fe-4S</keyword>
<dbReference type="UniPathway" id="UPA00079"/>
<dbReference type="SFLD" id="SFLDF00343">
    <property type="entry name" value="aminofutalosine_synthase_(mqnE"/>
    <property type="match status" value="1"/>
</dbReference>
<dbReference type="Gene3D" id="3.20.20.70">
    <property type="entry name" value="Aldolase class I"/>
    <property type="match status" value="1"/>
</dbReference>
<dbReference type="SUPFAM" id="SSF102114">
    <property type="entry name" value="Radical SAM enzymes"/>
    <property type="match status" value="1"/>
</dbReference>
<comment type="function">
    <text evidence="6">Radical SAM enzyme that catalyzes the addition of the adenosyl radical to the double bond of 3-[(1-carboxyvinyl)oxy]benzoate, leading to aminodeoxyfutalosine (AFL), a key intermediate in the formation of menaquinone (MK, vitamin K2) from chorismate.</text>
</comment>
<gene>
    <name evidence="6 10" type="primary">mqnE</name>
    <name evidence="10" type="ORF">FVE67_01015</name>
</gene>
<dbReference type="InterPro" id="IPR007197">
    <property type="entry name" value="rSAM"/>
</dbReference>
<dbReference type="PIRSF" id="PIRSF004762">
    <property type="entry name" value="CHP00423"/>
    <property type="match status" value="1"/>
</dbReference>
<dbReference type="InterPro" id="IPR020050">
    <property type="entry name" value="FO_synthase_su2"/>
</dbReference>
<keyword evidence="4 6" id="KW-0408">Iron</keyword>
<comment type="catalytic activity">
    <reaction evidence="6">
        <text>3-[(1-carboxyvinyl)-oxy]benzoate + S-adenosyl-L-methionine + H2O = 6-amino-6-deoxyfutalosine + hydrogencarbonate + L-methionine + H(+)</text>
        <dbReference type="Rhea" id="RHEA:33075"/>
        <dbReference type="ChEBI" id="CHEBI:15377"/>
        <dbReference type="ChEBI" id="CHEBI:15378"/>
        <dbReference type="ChEBI" id="CHEBI:17544"/>
        <dbReference type="ChEBI" id="CHEBI:57844"/>
        <dbReference type="ChEBI" id="CHEBI:59789"/>
        <dbReference type="ChEBI" id="CHEBI:64286"/>
        <dbReference type="ChEBI" id="CHEBI:76981"/>
        <dbReference type="EC" id="2.5.1.120"/>
    </reaction>
</comment>
<comment type="cofactor">
    <cofactor evidence="6 7">
        <name>[4Fe-4S] cluster</name>
        <dbReference type="ChEBI" id="CHEBI:49883"/>
    </cofactor>
    <text evidence="6 7">Binds 1 [4Fe-4S] cluster. The cluster is coordinated with 3 cysteines and an exchangeable S-adenosyl-L-methionine.</text>
</comment>
<dbReference type="AlphaFoldDB" id="A0A6H1WQF9"/>
<evidence type="ECO:0000313" key="11">
    <source>
        <dbReference type="Proteomes" id="UP000501253"/>
    </source>
</evidence>
<dbReference type="HAMAP" id="MF_00993">
    <property type="entry name" value="MqnE"/>
    <property type="match status" value="1"/>
</dbReference>
<dbReference type="InterPro" id="IPR022432">
    <property type="entry name" value="MqnE"/>
</dbReference>
<dbReference type="SMART" id="SM00729">
    <property type="entry name" value="Elp3"/>
    <property type="match status" value="1"/>
</dbReference>
<feature type="binding site" evidence="6 7">
    <location>
        <position position="71"/>
    </location>
    <ligand>
        <name>[4Fe-4S] cluster</name>
        <dbReference type="ChEBI" id="CHEBI:49883"/>
        <note>4Fe-4S-S-AdoMet</note>
    </ligand>
</feature>
<evidence type="ECO:0000313" key="10">
    <source>
        <dbReference type="EMBL" id="QJA05455.1"/>
    </source>
</evidence>
<comment type="similarity">
    <text evidence="6">Belongs to the radical SAM superfamily. MqnE family.</text>
</comment>
<evidence type="ECO:0000256" key="5">
    <source>
        <dbReference type="ARBA" id="ARBA00023014"/>
    </source>
</evidence>
<evidence type="ECO:0000256" key="4">
    <source>
        <dbReference type="ARBA" id="ARBA00023004"/>
    </source>
</evidence>
<keyword evidence="5 6" id="KW-0411">Iron-sulfur</keyword>
<feature type="binding site" evidence="8">
    <location>
        <position position="181"/>
    </location>
    <ligand>
        <name>S-adenosyl-L-methionine</name>
        <dbReference type="ChEBI" id="CHEBI:59789"/>
    </ligand>
</feature>
<dbReference type="Pfam" id="PF19288">
    <property type="entry name" value="CofH_C"/>
    <property type="match status" value="1"/>
</dbReference>
<feature type="domain" description="Radical SAM core" evidence="9">
    <location>
        <begin position="57"/>
        <end position="289"/>
    </location>
</feature>
<dbReference type="NCBIfam" id="TIGR00423">
    <property type="entry name" value="CofH family radical SAM protein"/>
    <property type="match status" value="1"/>
</dbReference>
<dbReference type="PANTHER" id="PTHR43076:SF7">
    <property type="entry name" value="AMINODEOXYFUTALOSINE SYNTHASE"/>
    <property type="match status" value="1"/>
</dbReference>
<feature type="binding site" evidence="8">
    <location>
        <position position="77"/>
    </location>
    <ligand>
        <name>S-adenosyl-L-methionine</name>
        <dbReference type="ChEBI" id="CHEBI:59789"/>
    </ligand>
</feature>
<keyword evidence="6" id="KW-0474">Menaquinone biosynthesis</keyword>
<comment type="pathway">
    <text evidence="6">Quinol/quinone metabolism; menaquinone biosynthesis.</text>
</comment>
<dbReference type="GO" id="GO:0051539">
    <property type="term" value="F:4 iron, 4 sulfur cluster binding"/>
    <property type="evidence" value="ECO:0007669"/>
    <property type="project" value="UniProtKB-KW"/>
</dbReference>
<dbReference type="EC" id="2.5.1.120" evidence="6"/>
<evidence type="ECO:0000256" key="8">
    <source>
        <dbReference type="PIRSR" id="PIRSR004762-2"/>
    </source>
</evidence>
<dbReference type="Proteomes" id="UP000501253">
    <property type="component" value="Chromosome"/>
</dbReference>
<dbReference type="KEGG" id="tmai:FVE67_01015"/>
<dbReference type="GO" id="GO:0005506">
    <property type="term" value="F:iron ion binding"/>
    <property type="evidence" value="ECO:0007669"/>
    <property type="project" value="UniProtKB-UniRule"/>
</dbReference>
<dbReference type="EMBL" id="CP042909">
    <property type="protein sequence ID" value="QJA05455.1"/>
    <property type="molecule type" value="Genomic_DNA"/>
</dbReference>
<keyword evidence="2 6" id="KW-0949">S-adenosyl-L-methionine</keyword>
<dbReference type="GO" id="GO:0102573">
    <property type="term" value="F:aminodeoxyfutalosine synthase activity"/>
    <property type="evidence" value="ECO:0007669"/>
    <property type="project" value="UniProtKB-EC"/>
</dbReference>
<dbReference type="GO" id="GO:0009234">
    <property type="term" value="P:menaquinone biosynthetic process"/>
    <property type="evidence" value="ECO:0007669"/>
    <property type="project" value="UniProtKB-UniRule"/>
</dbReference>
<evidence type="ECO:0000256" key="6">
    <source>
        <dbReference type="HAMAP-Rule" id="MF_00993"/>
    </source>
</evidence>
<feature type="binding site" evidence="6 7">
    <location>
        <position position="75"/>
    </location>
    <ligand>
        <name>[4Fe-4S] cluster</name>
        <dbReference type="ChEBI" id="CHEBI:49883"/>
        <note>4Fe-4S-S-AdoMet</note>
    </ligand>
</feature>
<dbReference type="RefSeq" id="WP_168718820.1">
    <property type="nucleotide sequence ID" value="NZ_CP042909.1"/>
</dbReference>
<dbReference type="InterPro" id="IPR045567">
    <property type="entry name" value="CofH/MnqC-like_C"/>
</dbReference>
<evidence type="ECO:0000256" key="2">
    <source>
        <dbReference type="ARBA" id="ARBA00022691"/>
    </source>
</evidence>
<evidence type="ECO:0000259" key="9">
    <source>
        <dbReference type="PROSITE" id="PS51918"/>
    </source>
</evidence>
<keyword evidence="11" id="KW-1185">Reference proteome</keyword>
<reference evidence="10 11" key="1">
    <citation type="submission" date="2019-08" db="EMBL/GenBank/DDBJ databases">
        <title>Complete genome sequence of Thermosulfurimonas marina SU872T, an anaerobic thermophilic chemolithoautotrophic bacterium isolated from a shallow marine hydrothermal vent.</title>
        <authorList>
            <person name="Allioux M."/>
            <person name="Jebbar M."/>
            <person name="Slobodkina G."/>
            <person name="Slobodkin A."/>
            <person name="Moalic Y."/>
            <person name="Frolova A."/>
            <person name="Shao Z."/>
            <person name="Alain K."/>
        </authorList>
    </citation>
    <scope>NUCLEOTIDE SEQUENCE [LARGE SCALE GENOMIC DNA]</scope>
    <source>
        <strain evidence="10 11">SU872</strain>
    </source>
</reference>
<evidence type="ECO:0000256" key="7">
    <source>
        <dbReference type="PIRSR" id="PIRSR004762-1"/>
    </source>
</evidence>
<dbReference type="PANTHER" id="PTHR43076">
    <property type="entry name" value="FO SYNTHASE (COFH)"/>
    <property type="match status" value="1"/>
</dbReference>
<dbReference type="InterPro" id="IPR006638">
    <property type="entry name" value="Elp3/MiaA/NifB-like_rSAM"/>
</dbReference>
<organism evidence="10 11">
    <name type="scientific">Thermosulfurimonas marina</name>
    <dbReference type="NCBI Taxonomy" id="2047767"/>
    <lineage>
        <taxon>Bacteria</taxon>
        <taxon>Pseudomonadati</taxon>
        <taxon>Thermodesulfobacteriota</taxon>
        <taxon>Thermodesulfobacteria</taxon>
        <taxon>Thermodesulfobacteriales</taxon>
        <taxon>Thermodesulfobacteriaceae</taxon>
        <taxon>Thermosulfurimonas</taxon>
    </lineage>
</organism>
<evidence type="ECO:0000256" key="1">
    <source>
        <dbReference type="ARBA" id="ARBA00022485"/>
    </source>
</evidence>
<dbReference type="PROSITE" id="PS51918">
    <property type="entry name" value="RADICAL_SAM"/>
    <property type="match status" value="1"/>
</dbReference>
<dbReference type="SFLD" id="SFLDS00029">
    <property type="entry name" value="Radical_SAM"/>
    <property type="match status" value="1"/>
</dbReference>
<accession>A0A6H1WQF9</accession>
<dbReference type="SFLD" id="SFLDG01389">
    <property type="entry name" value="menaquinone_synthsis_involved"/>
    <property type="match status" value="1"/>
</dbReference>
<protein>
    <recommendedName>
        <fullName evidence="6">Aminodeoxyfutalosine synthase</fullName>
        <shortName evidence="6">AFL synthase</shortName>
        <shortName evidence="6">Aminofutalosine synthase</shortName>
        <ecNumber evidence="6">2.5.1.120</ecNumber>
    </recommendedName>
    <alternativeName>
        <fullName evidence="6">Menaquinone biosynthetic enzyme MqnE</fullName>
    </alternativeName>
</protein>
<dbReference type="Pfam" id="PF04055">
    <property type="entry name" value="Radical_SAM"/>
    <property type="match status" value="1"/>
</dbReference>
<proteinExistence type="inferred from homology"/>